<dbReference type="SUPFAM" id="SSF55781">
    <property type="entry name" value="GAF domain-like"/>
    <property type="match status" value="1"/>
</dbReference>
<dbReference type="GO" id="GO:0003677">
    <property type="term" value="F:DNA binding"/>
    <property type="evidence" value="ECO:0007669"/>
    <property type="project" value="UniProtKB-KW"/>
</dbReference>
<sequence length="256" mass="27736">MSTLENASAVLKLFAHESSSLPQQGLSFSDVASRLPLPKSTLSRLLVAMEDQGLLVRNPANRLYSVGELLLAVGGRQRAKPLTDVVAPTLTALTDEQGCAGMICLLEKDYVRIVSVFNGCPHRPASYSAGHRLPAANTAVGRALLAGYSERDVIDRLVPGAAAHASFSQHGLTGLLQRLTVVRRQGWSYARNETRPDQSALATSLTHPLRNERVGLCLTFPSLSDGNAFPQHLLTRLISVTRMLAEKIGDPGWRHR</sequence>
<dbReference type="InterPro" id="IPR014757">
    <property type="entry name" value="Tscrpt_reg_IclR_C"/>
</dbReference>
<protein>
    <submittedName>
        <fullName evidence="6">IclR family transcriptional regulator</fullName>
    </submittedName>
</protein>
<dbReference type="InterPro" id="IPR005471">
    <property type="entry name" value="Tscrpt_reg_IclR_N"/>
</dbReference>
<dbReference type="PANTHER" id="PTHR30136">
    <property type="entry name" value="HELIX-TURN-HELIX TRANSCRIPTIONAL REGULATOR, ICLR FAMILY"/>
    <property type="match status" value="1"/>
</dbReference>
<dbReference type="PROSITE" id="PS51077">
    <property type="entry name" value="HTH_ICLR"/>
    <property type="match status" value="1"/>
</dbReference>
<keyword evidence="1" id="KW-0805">Transcription regulation</keyword>
<accession>A0A4R1NBT0</accession>
<dbReference type="InterPro" id="IPR029016">
    <property type="entry name" value="GAF-like_dom_sf"/>
</dbReference>
<name>A0A4R1NBT0_9GAMM</name>
<dbReference type="InterPro" id="IPR036390">
    <property type="entry name" value="WH_DNA-bd_sf"/>
</dbReference>
<dbReference type="Pfam" id="PF09339">
    <property type="entry name" value="HTH_IclR"/>
    <property type="match status" value="1"/>
</dbReference>
<evidence type="ECO:0000256" key="1">
    <source>
        <dbReference type="ARBA" id="ARBA00023015"/>
    </source>
</evidence>
<evidence type="ECO:0000256" key="3">
    <source>
        <dbReference type="ARBA" id="ARBA00023163"/>
    </source>
</evidence>
<evidence type="ECO:0000259" key="5">
    <source>
        <dbReference type="PROSITE" id="PS51078"/>
    </source>
</evidence>
<dbReference type="OrthoDB" id="9807558at2"/>
<dbReference type="EMBL" id="SJOI01000001">
    <property type="protein sequence ID" value="TCL04179.1"/>
    <property type="molecule type" value="Genomic_DNA"/>
</dbReference>
<dbReference type="PROSITE" id="PS51078">
    <property type="entry name" value="ICLR_ED"/>
    <property type="match status" value="1"/>
</dbReference>
<reference evidence="6 7" key="1">
    <citation type="submission" date="2019-02" db="EMBL/GenBank/DDBJ databases">
        <title>Investigation of anaerobic lignin degradation for improved lignocellulosic biofuels.</title>
        <authorList>
            <person name="Deangelis K."/>
        </authorList>
    </citation>
    <scope>NUCLEOTIDE SEQUENCE [LARGE SCALE GENOMIC DNA]</scope>
    <source>
        <strain evidence="6 7">159R</strain>
    </source>
</reference>
<proteinExistence type="predicted"/>
<dbReference type="AlphaFoldDB" id="A0A4R1NBT0"/>
<evidence type="ECO:0000256" key="2">
    <source>
        <dbReference type="ARBA" id="ARBA00023125"/>
    </source>
</evidence>
<dbReference type="RefSeq" id="WP_132922979.1">
    <property type="nucleotide sequence ID" value="NZ_SJOI01000001.1"/>
</dbReference>
<dbReference type="InterPro" id="IPR036388">
    <property type="entry name" value="WH-like_DNA-bd_sf"/>
</dbReference>
<dbReference type="Pfam" id="PF01614">
    <property type="entry name" value="IclR_C"/>
    <property type="match status" value="1"/>
</dbReference>
<dbReference type="Gene3D" id="3.30.450.40">
    <property type="match status" value="1"/>
</dbReference>
<keyword evidence="7" id="KW-1185">Reference proteome</keyword>
<dbReference type="Gene3D" id="1.10.10.10">
    <property type="entry name" value="Winged helix-like DNA-binding domain superfamily/Winged helix DNA-binding domain"/>
    <property type="match status" value="1"/>
</dbReference>
<dbReference type="GO" id="GO:0045892">
    <property type="term" value="P:negative regulation of DNA-templated transcription"/>
    <property type="evidence" value="ECO:0007669"/>
    <property type="project" value="TreeGrafter"/>
</dbReference>
<dbReference type="InterPro" id="IPR050707">
    <property type="entry name" value="HTH_MetabolicPath_Reg"/>
</dbReference>
<dbReference type="SMART" id="SM00346">
    <property type="entry name" value="HTH_ICLR"/>
    <property type="match status" value="1"/>
</dbReference>
<dbReference type="PANTHER" id="PTHR30136:SF35">
    <property type="entry name" value="HTH-TYPE TRANSCRIPTIONAL REGULATOR RV1719"/>
    <property type="match status" value="1"/>
</dbReference>
<keyword evidence="3" id="KW-0804">Transcription</keyword>
<evidence type="ECO:0000313" key="7">
    <source>
        <dbReference type="Proteomes" id="UP000294555"/>
    </source>
</evidence>
<feature type="domain" description="HTH iclR-type" evidence="4">
    <location>
        <begin position="1"/>
        <end position="68"/>
    </location>
</feature>
<keyword evidence="2" id="KW-0238">DNA-binding</keyword>
<comment type="caution">
    <text evidence="6">The sequence shown here is derived from an EMBL/GenBank/DDBJ whole genome shotgun (WGS) entry which is preliminary data.</text>
</comment>
<organism evidence="6 7">
    <name type="scientific">Sodalis ligni</name>
    <dbReference type="NCBI Taxonomy" id="2697027"/>
    <lineage>
        <taxon>Bacteria</taxon>
        <taxon>Pseudomonadati</taxon>
        <taxon>Pseudomonadota</taxon>
        <taxon>Gammaproteobacteria</taxon>
        <taxon>Enterobacterales</taxon>
        <taxon>Bruguierivoracaceae</taxon>
        <taxon>Sodalis</taxon>
    </lineage>
</organism>
<evidence type="ECO:0000259" key="4">
    <source>
        <dbReference type="PROSITE" id="PS51077"/>
    </source>
</evidence>
<dbReference type="Proteomes" id="UP000294555">
    <property type="component" value="Unassembled WGS sequence"/>
</dbReference>
<dbReference type="GO" id="GO:0003700">
    <property type="term" value="F:DNA-binding transcription factor activity"/>
    <property type="evidence" value="ECO:0007669"/>
    <property type="project" value="TreeGrafter"/>
</dbReference>
<dbReference type="SUPFAM" id="SSF46785">
    <property type="entry name" value="Winged helix' DNA-binding domain"/>
    <property type="match status" value="1"/>
</dbReference>
<evidence type="ECO:0000313" key="6">
    <source>
        <dbReference type="EMBL" id="TCL04179.1"/>
    </source>
</evidence>
<feature type="domain" description="IclR-ED" evidence="5">
    <location>
        <begin position="62"/>
        <end position="250"/>
    </location>
</feature>
<gene>
    <name evidence="6" type="ORF">EZJ58_2288</name>
</gene>